<dbReference type="AlphaFoldDB" id="A0A1M6HIG9"/>
<evidence type="ECO:0000256" key="1">
    <source>
        <dbReference type="SAM" id="MobiDB-lite"/>
    </source>
</evidence>
<dbReference type="OrthoDB" id="9811531at2"/>
<evidence type="ECO:0000313" key="2">
    <source>
        <dbReference type="EMBL" id="SHJ21983.1"/>
    </source>
</evidence>
<gene>
    <name evidence="2" type="ORF">SAMN02745751_02030</name>
</gene>
<feature type="compositionally biased region" description="Basic residues" evidence="1">
    <location>
        <begin position="44"/>
        <end position="65"/>
    </location>
</feature>
<dbReference type="STRING" id="1121476.SAMN02745751_02030"/>
<accession>A0A1M6HIG9</accession>
<reference evidence="2 3" key="1">
    <citation type="submission" date="2016-11" db="EMBL/GenBank/DDBJ databases">
        <authorList>
            <person name="Jaros S."/>
            <person name="Januszkiewicz K."/>
            <person name="Wedrychowicz H."/>
        </authorList>
    </citation>
    <scope>NUCLEOTIDE SEQUENCE [LARGE SCALE GENOMIC DNA]</scope>
    <source>
        <strain evidence="2 3">DSM 17477</strain>
    </source>
</reference>
<dbReference type="EMBL" id="FQZL01000013">
    <property type="protein sequence ID" value="SHJ21983.1"/>
    <property type="molecule type" value="Genomic_DNA"/>
</dbReference>
<name>A0A1M6HIG9_9FIRM</name>
<organism evidence="2 3">
    <name type="scientific">Dethiosulfatibacter aminovorans DSM 17477</name>
    <dbReference type="NCBI Taxonomy" id="1121476"/>
    <lineage>
        <taxon>Bacteria</taxon>
        <taxon>Bacillati</taxon>
        <taxon>Bacillota</taxon>
        <taxon>Tissierellia</taxon>
        <taxon>Dethiosulfatibacter</taxon>
    </lineage>
</organism>
<evidence type="ECO:0000313" key="3">
    <source>
        <dbReference type="Proteomes" id="UP000184052"/>
    </source>
</evidence>
<proteinExistence type="predicted"/>
<sequence>MKKEFTCKGCKNKCKVKFEAKDGVLVSIKGNKCKKGEKNALKIIGKKKKKNKGRKAKKKDKTGKK</sequence>
<protein>
    <submittedName>
        <fullName evidence="2">Uncharacterized protein</fullName>
    </submittedName>
</protein>
<keyword evidence="3" id="KW-1185">Reference proteome</keyword>
<dbReference type="Proteomes" id="UP000184052">
    <property type="component" value="Unassembled WGS sequence"/>
</dbReference>
<dbReference type="RefSeq" id="WP_073049469.1">
    <property type="nucleotide sequence ID" value="NZ_FQZL01000013.1"/>
</dbReference>
<feature type="region of interest" description="Disordered" evidence="1">
    <location>
        <begin position="43"/>
        <end position="65"/>
    </location>
</feature>